<evidence type="ECO:0000256" key="3">
    <source>
        <dbReference type="ARBA" id="ARBA00022618"/>
    </source>
</evidence>
<dbReference type="Pfam" id="PF08245">
    <property type="entry name" value="Mur_ligase_M"/>
    <property type="match status" value="1"/>
</dbReference>
<evidence type="ECO:0000259" key="13">
    <source>
        <dbReference type="Pfam" id="PF02875"/>
    </source>
</evidence>
<evidence type="ECO:0000256" key="2">
    <source>
        <dbReference type="ARBA" id="ARBA00022598"/>
    </source>
</evidence>
<comment type="function">
    <text evidence="10 11">Involved in cell wall formation. Catalyzes the final step in the synthesis of UDP-N-acetylmuramoyl-pentapeptide, the precursor of murein.</text>
</comment>
<proteinExistence type="inferred from homology"/>
<dbReference type="GO" id="GO:0005737">
    <property type="term" value="C:cytoplasm"/>
    <property type="evidence" value="ECO:0007669"/>
    <property type="project" value="UniProtKB-SubCell"/>
</dbReference>
<feature type="domain" description="Mur ligase N-terminal catalytic" evidence="12">
    <location>
        <begin position="32"/>
        <end position="76"/>
    </location>
</feature>
<keyword evidence="1 10" id="KW-0963">Cytoplasm</keyword>
<keyword evidence="7 10" id="KW-0573">Peptidoglycan synthesis</keyword>
<keyword evidence="2 10" id="KW-0436">Ligase</keyword>
<dbReference type="Gene3D" id="3.40.1190.10">
    <property type="entry name" value="Mur-like, catalytic domain"/>
    <property type="match status" value="1"/>
</dbReference>
<dbReference type="NCBIfam" id="TIGR01143">
    <property type="entry name" value="murF"/>
    <property type="match status" value="1"/>
</dbReference>
<evidence type="ECO:0000256" key="1">
    <source>
        <dbReference type="ARBA" id="ARBA00022490"/>
    </source>
</evidence>
<dbReference type="KEGG" id="nab:B1sIIB91_03530"/>
<evidence type="ECO:0000256" key="11">
    <source>
        <dbReference type="RuleBase" id="RU004136"/>
    </source>
</evidence>
<dbReference type="InterPro" id="IPR036565">
    <property type="entry name" value="Mur-like_cat_sf"/>
</dbReference>
<dbReference type="EC" id="6.3.2.10" evidence="10 11"/>
<dbReference type="InterPro" id="IPR013221">
    <property type="entry name" value="Mur_ligase_cen"/>
</dbReference>
<feature type="domain" description="Mur ligase central" evidence="14">
    <location>
        <begin position="107"/>
        <end position="291"/>
    </location>
</feature>
<keyword evidence="6 10" id="KW-0133">Cell shape</keyword>
<reference evidence="15 16" key="1">
    <citation type="submission" date="2016-07" db="EMBL/GenBank/DDBJ databases">
        <title>High microdiversification within the ubiquitous acI lineage of Actinobacteria.</title>
        <authorList>
            <person name="Neuenschwander S.M."/>
            <person name="Salcher M."/>
            <person name="Ghai R."/>
            <person name="Pernthaler J."/>
        </authorList>
    </citation>
    <scope>NUCLEOTIDE SEQUENCE [LARGE SCALE GENOMIC DNA]</scope>
    <source>
        <strain evidence="15">MMS-IIB-91</strain>
    </source>
</reference>
<dbReference type="SUPFAM" id="SSF53244">
    <property type="entry name" value="MurD-like peptide ligases, peptide-binding domain"/>
    <property type="match status" value="1"/>
</dbReference>
<evidence type="ECO:0000256" key="6">
    <source>
        <dbReference type="ARBA" id="ARBA00022960"/>
    </source>
</evidence>
<feature type="domain" description="Mur ligase C-terminal" evidence="13">
    <location>
        <begin position="315"/>
        <end position="439"/>
    </location>
</feature>
<protein>
    <recommendedName>
        <fullName evidence="10 11">UDP-N-acetylmuramoyl-tripeptide--D-alanyl-D-alanine ligase</fullName>
        <ecNumber evidence="10 11">6.3.2.10</ecNumber>
    </recommendedName>
    <alternativeName>
        <fullName evidence="10">D-alanyl-D-alanine-adding enzyme</fullName>
    </alternativeName>
</protein>
<comment type="similarity">
    <text evidence="10">Belongs to the MurCDEF family. MurF subfamily.</text>
</comment>
<dbReference type="SUPFAM" id="SSF63418">
    <property type="entry name" value="MurE/MurF N-terminal domain"/>
    <property type="match status" value="1"/>
</dbReference>
<dbReference type="RefSeq" id="WP_095688239.1">
    <property type="nucleotide sequence ID" value="NZ_CP016779.1"/>
</dbReference>
<dbReference type="AlphaFoldDB" id="A0A249L4F7"/>
<evidence type="ECO:0000256" key="9">
    <source>
        <dbReference type="ARBA" id="ARBA00023316"/>
    </source>
</evidence>
<dbReference type="UniPathway" id="UPA00219"/>
<dbReference type="GO" id="GO:0008766">
    <property type="term" value="F:UDP-N-acetylmuramoylalanyl-D-glutamyl-2,6-diaminopimelate-D-alanyl-D-alanine ligase activity"/>
    <property type="evidence" value="ECO:0007669"/>
    <property type="project" value="RHEA"/>
</dbReference>
<dbReference type="GO" id="GO:0008360">
    <property type="term" value="P:regulation of cell shape"/>
    <property type="evidence" value="ECO:0007669"/>
    <property type="project" value="UniProtKB-KW"/>
</dbReference>
<keyword evidence="8 10" id="KW-0131">Cell cycle</keyword>
<dbReference type="Gene3D" id="3.90.190.20">
    <property type="entry name" value="Mur ligase, C-terminal domain"/>
    <property type="match status" value="1"/>
</dbReference>
<dbReference type="InterPro" id="IPR004101">
    <property type="entry name" value="Mur_ligase_C"/>
</dbReference>
<dbReference type="GO" id="GO:0071555">
    <property type="term" value="P:cell wall organization"/>
    <property type="evidence" value="ECO:0007669"/>
    <property type="project" value="UniProtKB-KW"/>
</dbReference>
<dbReference type="Pfam" id="PF01225">
    <property type="entry name" value="Mur_ligase"/>
    <property type="match status" value="1"/>
</dbReference>
<dbReference type="Pfam" id="PF02875">
    <property type="entry name" value="Mur_ligase_C"/>
    <property type="match status" value="1"/>
</dbReference>
<keyword evidence="3 10" id="KW-0132">Cell division</keyword>
<dbReference type="GO" id="GO:0009252">
    <property type="term" value="P:peptidoglycan biosynthetic process"/>
    <property type="evidence" value="ECO:0007669"/>
    <property type="project" value="UniProtKB-UniRule"/>
</dbReference>
<evidence type="ECO:0000256" key="5">
    <source>
        <dbReference type="ARBA" id="ARBA00022840"/>
    </source>
</evidence>
<comment type="catalytic activity">
    <reaction evidence="10 11">
        <text>D-alanyl-D-alanine + UDP-N-acetyl-alpha-D-muramoyl-L-alanyl-gamma-D-glutamyl-meso-2,6-diaminopimelate + ATP = UDP-N-acetyl-alpha-D-muramoyl-L-alanyl-gamma-D-glutamyl-meso-2,6-diaminopimeloyl-D-alanyl-D-alanine + ADP + phosphate + H(+)</text>
        <dbReference type="Rhea" id="RHEA:28374"/>
        <dbReference type="ChEBI" id="CHEBI:15378"/>
        <dbReference type="ChEBI" id="CHEBI:30616"/>
        <dbReference type="ChEBI" id="CHEBI:43474"/>
        <dbReference type="ChEBI" id="CHEBI:57822"/>
        <dbReference type="ChEBI" id="CHEBI:61386"/>
        <dbReference type="ChEBI" id="CHEBI:83905"/>
        <dbReference type="ChEBI" id="CHEBI:456216"/>
        <dbReference type="EC" id="6.3.2.10"/>
    </reaction>
</comment>
<evidence type="ECO:0000259" key="12">
    <source>
        <dbReference type="Pfam" id="PF01225"/>
    </source>
</evidence>
<dbReference type="GO" id="GO:0047480">
    <property type="term" value="F:UDP-N-acetylmuramoyl-tripeptide-D-alanyl-D-alanine ligase activity"/>
    <property type="evidence" value="ECO:0007669"/>
    <property type="project" value="UniProtKB-UniRule"/>
</dbReference>
<dbReference type="InterPro" id="IPR000713">
    <property type="entry name" value="Mur_ligase_N"/>
</dbReference>
<sequence>MIKTTAAELAKILSGKLENLSADTVIDQYPVINSANAKNGTFFVAFEGVNVDGHSFVEDAIKSGAKFALVSKPVSAPSIVVADLSQALLTLAEFVRGQLPEMKVIGITGSQGKTTTKEFLYSILKSVGECVATEANFNTEIGVPLTLLRCKESTKFCIVEMGARHLGDIAKLTKVSSPDVGVVLAVGSAHIGEFGSIEAIAKTKSELITNLSAGKSAVLGSYDSWTPKMATNLPLEVINFGESAMVRAADIQLPGGYAHFELVTPNGRNPVSLQLLGEHQIPNALGAAAAAFALGISNEVIALGLTTADLGSKWRMQIEELNGLKIINDYYNANPESMKAALKTLVLLSQENGGSSWAILGKMHELGAIEEEAHRQIAMYCEEIGVDHLLSVGTDLYRLSKNESNLKNMVVHHCPNTNAVLELVSNFSHGDVVLLKASRSEKFEDLADLITNKWNGGQS</sequence>
<organism evidence="15 16">
    <name type="scientific">Candidatus Nanopelagicus abundans</name>
    <dbReference type="NCBI Taxonomy" id="1884916"/>
    <lineage>
        <taxon>Bacteria</taxon>
        <taxon>Bacillati</taxon>
        <taxon>Actinomycetota</taxon>
        <taxon>Actinomycetes</taxon>
        <taxon>Candidatus Nanopelagicales</taxon>
        <taxon>Candidatus Nanopelagicaceae</taxon>
        <taxon>Candidatus Nanopelagicus</taxon>
    </lineage>
</organism>
<feature type="binding site" evidence="10">
    <location>
        <begin position="109"/>
        <end position="115"/>
    </location>
    <ligand>
        <name>ATP</name>
        <dbReference type="ChEBI" id="CHEBI:30616"/>
    </ligand>
</feature>
<comment type="pathway">
    <text evidence="10 11">Cell wall biogenesis; peptidoglycan biosynthesis.</text>
</comment>
<dbReference type="Proteomes" id="UP000217210">
    <property type="component" value="Chromosome"/>
</dbReference>
<dbReference type="GO" id="GO:0051301">
    <property type="term" value="P:cell division"/>
    <property type="evidence" value="ECO:0007669"/>
    <property type="project" value="UniProtKB-KW"/>
</dbReference>
<dbReference type="HAMAP" id="MF_02019">
    <property type="entry name" value="MurF"/>
    <property type="match status" value="1"/>
</dbReference>
<dbReference type="InterPro" id="IPR005863">
    <property type="entry name" value="UDP-N-AcMur_synth"/>
</dbReference>
<name>A0A249L4F7_9ACTN</name>
<dbReference type="SUPFAM" id="SSF53623">
    <property type="entry name" value="MurD-like peptide ligases, catalytic domain"/>
    <property type="match status" value="1"/>
</dbReference>
<evidence type="ECO:0000256" key="4">
    <source>
        <dbReference type="ARBA" id="ARBA00022741"/>
    </source>
</evidence>
<dbReference type="GO" id="GO:0005524">
    <property type="term" value="F:ATP binding"/>
    <property type="evidence" value="ECO:0007669"/>
    <property type="project" value="UniProtKB-UniRule"/>
</dbReference>
<keyword evidence="4 10" id="KW-0547">Nucleotide-binding</keyword>
<keyword evidence="16" id="KW-1185">Reference proteome</keyword>
<dbReference type="InterPro" id="IPR035911">
    <property type="entry name" value="MurE/MurF_N"/>
</dbReference>
<keyword evidence="5 10" id="KW-0067">ATP-binding</keyword>
<dbReference type="InterPro" id="IPR036615">
    <property type="entry name" value="Mur_ligase_C_dom_sf"/>
</dbReference>
<dbReference type="PANTHER" id="PTHR43024">
    <property type="entry name" value="UDP-N-ACETYLMURAMOYL-TRIPEPTIDE--D-ALANYL-D-ALANINE LIGASE"/>
    <property type="match status" value="1"/>
</dbReference>
<dbReference type="InterPro" id="IPR051046">
    <property type="entry name" value="MurCDEF_CellWall_CoF430Synth"/>
</dbReference>
<evidence type="ECO:0000256" key="7">
    <source>
        <dbReference type="ARBA" id="ARBA00022984"/>
    </source>
</evidence>
<evidence type="ECO:0000313" key="16">
    <source>
        <dbReference type="Proteomes" id="UP000217210"/>
    </source>
</evidence>
<gene>
    <name evidence="10" type="primary">murF</name>
    <name evidence="15" type="ORF">B1sIIB91_03530</name>
</gene>
<comment type="subcellular location">
    <subcellularLocation>
        <location evidence="10 11">Cytoplasm</location>
    </subcellularLocation>
</comment>
<accession>A0A249L4F7</accession>
<dbReference type="PANTHER" id="PTHR43024:SF1">
    <property type="entry name" value="UDP-N-ACETYLMURAMOYL-TRIPEPTIDE--D-ALANYL-D-ALANINE LIGASE"/>
    <property type="match status" value="1"/>
</dbReference>
<evidence type="ECO:0000313" key="15">
    <source>
        <dbReference type="EMBL" id="ASY23978.1"/>
    </source>
</evidence>
<dbReference type="Gene3D" id="3.40.1390.10">
    <property type="entry name" value="MurE/MurF, N-terminal domain"/>
    <property type="match status" value="1"/>
</dbReference>
<evidence type="ECO:0000259" key="14">
    <source>
        <dbReference type="Pfam" id="PF08245"/>
    </source>
</evidence>
<evidence type="ECO:0000256" key="10">
    <source>
        <dbReference type="HAMAP-Rule" id="MF_02019"/>
    </source>
</evidence>
<keyword evidence="9 10" id="KW-0961">Cell wall biogenesis/degradation</keyword>
<evidence type="ECO:0000256" key="8">
    <source>
        <dbReference type="ARBA" id="ARBA00023306"/>
    </source>
</evidence>
<dbReference type="OrthoDB" id="9800958at2"/>
<dbReference type="EMBL" id="CP016779">
    <property type="protein sequence ID" value="ASY23978.1"/>
    <property type="molecule type" value="Genomic_DNA"/>
</dbReference>